<evidence type="ECO:0000313" key="2">
    <source>
        <dbReference type="Proteomes" id="UP000249757"/>
    </source>
</evidence>
<comment type="caution">
    <text evidence="1">The sequence shown here is derived from an EMBL/GenBank/DDBJ whole genome shotgun (WGS) entry which is preliminary data.</text>
</comment>
<evidence type="ECO:0000313" key="1">
    <source>
        <dbReference type="EMBL" id="KAI1509118.1"/>
    </source>
</evidence>
<sequence length="62" mass="6439">MKAPDVPAASVLSAPWRHAFNVSTSAIVQQIEGIDRLQAASRTSGTAVLGRAANPEAPAEVR</sequence>
<proteinExistence type="predicted"/>
<reference evidence="2" key="1">
    <citation type="journal article" date="2022" name="Microb. Genom.">
        <title>A global pangenome for the wheat fungal pathogen Pyrenophora tritici-repentis and prediction of effector protein structural homology.</title>
        <authorList>
            <person name="Moolhuijzen P.M."/>
            <person name="See P.T."/>
            <person name="Shi G."/>
            <person name="Powell H.R."/>
            <person name="Cockram J."/>
            <person name="Jorgensen L.N."/>
            <person name="Benslimane H."/>
            <person name="Strelkov S.E."/>
            <person name="Turner J."/>
            <person name="Liu Z."/>
            <person name="Moffat C.S."/>
        </authorList>
    </citation>
    <scope>NUCLEOTIDE SEQUENCE [LARGE SCALE GENOMIC DNA]</scope>
</reference>
<gene>
    <name evidence="1" type="ORF">Ptr86124_012074</name>
</gene>
<dbReference type="Proteomes" id="UP000249757">
    <property type="component" value="Unassembled WGS sequence"/>
</dbReference>
<organism evidence="1 2">
    <name type="scientific">Pyrenophora tritici-repentis</name>
    <dbReference type="NCBI Taxonomy" id="45151"/>
    <lineage>
        <taxon>Eukaryota</taxon>
        <taxon>Fungi</taxon>
        <taxon>Dikarya</taxon>
        <taxon>Ascomycota</taxon>
        <taxon>Pezizomycotina</taxon>
        <taxon>Dothideomycetes</taxon>
        <taxon>Pleosporomycetidae</taxon>
        <taxon>Pleosporales</taxon>
        <taxon>Pleosporineae</taxon>
        <taxon>Pleosporaceae</taxon>
        <taxon>Pyrenophora</taxon>
    </lineage>
</organism>
<accession>A0A316ZTK5</accession>
<name>A0A316ZTK5_9PLEO</name>
<dbReference type="AlphaFoldDB" id="A0A316ZTK5"/>
<keyword evidence="2" id="KW-1185">Reference proteome</keyword>
<dbReference type="EMBL" id="NRDI02000022">
    <property type="protein sequence ID" value="KAI1509118.1"/>
    <property type="molecule type" value="Genomic_DNA"/>
</dbReference>
<protein>
    <submittedName>
        <fullName evidence="1">Uncharacterized protein</fullName>
    </submittedName>
</protein>